<reference evidence="1" key="1">
    <citation type="submission" date="2021-07" db="EMBL/GenBank/DDBJ databases">
        <authorList>
            <person name="Branca A.L. A."/>
        </authorList>
    </citation>
    <scope>NUCLEOTIDE SEQUENCE</scope>
</reference>
<organism evidence="1 2">
    <name type="scientific">Penicillium salamii</name>
    <dbReference type="NCBI Taxonomy" id="1612424"/>
    <lineage>
        <taxon>Eukaryota</taxon>
        <taxon>Fungi</taxon>
        <taxon>Dikarya</taxon>
        <taxon>Ascomycota</taxon>
        <taxon>Pezizomycotina</taxon>
        <taxon>Eurotiomycetes</taxon>
        <taxon>Eurotiomycetidae</taxon>
        <taxon>Eurotiales</taxon>
        <taxon>Aspergillaceae</taxon>
        <taxon>Penicillium</taxon>
    </lineage>
</organism>
<dbReference type="SUPFAM" id="SSF56784">
    <property type="entry name" value="HAD-like"/>
    <property type="match status" value="1"/>
</dbReference>
<evidence type="ECO:0000313" key="1">
    <source>
        <dbReference type="EMBL" id="CAG8254730.1"/>
    </source>
</evidence>
<dbReference type="Gene3D" id="1.10.150.720">
    <property type="entry name" value="Haloacid dehalogenase-like hydrolase"/>
    <property type="match status" value="1"/>
</dbReference>
<comment type="caution">
    <text evidence="1">The sequence shown here is derived from an EMBL/GenBank/DDBJ whole genome shotgun (WGS) entry which is preliminary data.</text>
</comment>
<dbReference type="InterPro" id="IPR036412">
    <property type="entry name" value="HAD-like_sf"/>
</dbReference>
<dbReference type="OrthoDB" id="4361003at2759"/>
<dbReference type="InterPro" id="IPR023214">
    <property type="entry name" value="HAD_sf"/>
</dbReference>
<protein>
    <recommendedName>
        <fullName evidence="3">Haloacid dehalogenase-like hydrolase</fullName>
    </recommendedName>
</protein>
<sequence>MNTLMASARSLSARPRTLLLTFDAFGTLFYPRPPVPQQYAAVAHQFGLSRAAVTPQAIERAFGDVYRTHSKRWPNYGRADVLRGKYGGPRQWWEEVMRECFVRVLAPQGSHLTTEGLPQTPFELPLGMVDTLLHRFASEEGYALFDDVIPFFERMRELRRSSTRHFDRVVLGVVTNSDDRVPAVLKALGLRVGDLRADQDMSSMELPGFEQRTGSNDASSLGHLDIDLDFVITSYEAGEGKPNRLIFDIAKRQARLLASTHGPAQGSPTPDETDDWVCIHVGDEYEKDYRAAIDAGWKSYLIPRADGEYPAKTMGSLLELIHELKI</sequence>
<accession>A0A9W4IBM1</accession>
<name>A0A9W4IBM1_9EURO</name>
<dbReference type="Proteomes" id="UP001152592">
    <property type="component" value="Unassembled WGS sequence"/>
</dbReference>
<dbReference type="AlphaFoldDB" id="A0A9W4IBM1"/>
<dbReference type="Gene3D" id="3.40.50.1000">
    <property type="entry name" value="HAD superfamily/HAD-like"/>
    <property type="match status" value="1"/>
</dbReference>
<dbReference type="InterPro" id="IPR044924">
    <property type="entry name" value="HAD-SF_hydro_IA_REG-2-like_cap"/>
</dbReference>
<gene>
    <name evidence="1" type="ORF">PSALAMII_LOCUS802</name>
</gene>
<dbReference type="Pfam" id="PF00702">
    <property type="entry name" value="Hydrolase"/>
    <property type="match status" value="1"/>
</dbReference>
<dbReference type="GO" id="GO:0005634">
    <property type="term" value="C:nucleus"/>
    <property type="evidence" value="ECO:0007669"/>
    <property type="project" value="TreeGrafter"/>
</dbReference>
<dbReference type="PANTHER" id="PTHR46191:SF2">
    <property type="entry name" value="HALOACID DEHALOGENASE-LIKE HYDROLASE DOMAIN-CONTAINING PROTEIN 3"/>
    <property type="match status" value="1"/>
</dbReference>
<proteinExistence type="predicted"/>
<dbReference type="EMBL" id="CAJVPD010000033">
    <property type="protein sequence ID" value="CAG8254730.1"/>
    <property type="molecule type" value="Genomic_DNA"/>
</dbReference>
<dbReference type="PANTHER" id="PTHR46191">
    <property type="match status" value="1"/>
</dbReference>
<evidence type="ECO:0000313" key="2">
    <source>
        <dbReference type="Proteomes" id="UP001152592"/>
    </source>
</evidence>
<evidence type="ECO:0008006" key="3">
    <source>
        <dbReference type="Google" id="ProtNLM"/>
    </source>
</evidence>
<dbReference type="InterPro" id="IPR051828">
    <property type="entry name" value="HAD-like_hydrolase_domain"/>
</dbReference>